<dbReference type="AlphaFoldDB" id="A0A1I1TJV8"/>
<dbReference type="STRING" id="1225127.SAMN05661030_3803"/>
<evidence type="ECO:0000256" key="1">
    <source>
        <dbReference type="SAM" id="Phobius"/>
    </source>
</evidence>
<proteinExistence type="predicted"/>
<dbReference type="Proteomes" id="UP000199022">
    <property type="component" value="Unassembled WGS sequence"/>
</dbReference>
<dbReference type="InterPro" id="IPR019692">
    <property type="entry name" value="CFP-6_PH"/>
</dbReference>
<evidence type="ECO:0000313" key="4">
    <source>
        <dbReference type="Proteomes" id="UP000199022"/>
    </source>
</evidence>
<keyword evidence="4" id="KW-1185">Reference proteome</keyword>
<sequence>MSSPATTTVTATPRRQRIMCGLMAAVIFTVMLVVSILLKTHTTGVIAFRTSDQVATTGLGIAMAAATVYLSRARVDADASGVRVRNIVGTHTLPWSAVRAVRFDENSPWASLLLVDDDELSVLAVQAADGERAVRAVEGMRTLLAASRADGVRSEAPHPAT</sequence>
<dbReference type="EMBL" id="FOMD01000004">
    <property type="protein sequence ID" value="SFD58902.1"/>
    <property type="molecule type" value="Genomic_DNA"/>
</dbReference>
<evidence type="ECO:0000259" key="2">
    <source>
        <dbReference type="Pfam" id="PF10756"/>
    </source>
</evidence>
<reference evidence="4" key="1">
    <citation type="submission" date="2016-10" db="EMBL/GenBank/DDBJ databases">
        <authorList>
            <person name="Varghese N."/>
            <person name="Submissions S."/>
        </authorList>
    </citation>
    <scope>NUCLEOTIDE SEQUENCE [LARGE SCALE GENOMIC DNA]</scope>
    <source>
        <strain evidence="4">DSM 45962</strain>
    </source>
</reference>
<feature type="transmembrane region" description="Helical" evidence="1">
    <location>
        <begin position="20"/>
        <end position="38"/>
    </location>
</feature>
<keyword evidence="1" id="KW-0812">Transmembrane</keyword>
<protein>
    <submittedName>
        <fullName evidence="3">PH domain-containing protein</fullName>
    </submittedName>
</protein>
<gene>
    <name evidence="3" type="ORF">SAMN05661030_3803</name>
</gene>
<organism evidence="3 4">
    <name type="scientific">Klenkia taihuensis</name>
    <dbReference type="NCBI Taxonomy" id="1225127"/>
    <lineage>
        <taxon>Bacteria</taxon>
        <taxon>Bacillati</taxon>
        <taxon>Actinomycetota</taxon>
        <taxon>Actinomycetes</taxon>
        <taxon>Geodermatophilales</taxon>
        <taxon>Geodermatophilaceae</taxon>
        <taxon>Klenkia</taxon>
    </lineage>
</organism>
<name>A0A1I1TJV8_9ACTN</name>
<dbReference type="Pfam" id="PF10756">
    <property type="entry name" value="bPH_6"/>
    <property type="match status" value="1"/>
</dbReference>
<feature type="domain" description="Low molecular weight protein antigen 6 PH" evidence="2">
    <location>
        <begin position="72"/>
        <end position="141"/>
    </location>
</feature>
<dbReference type="RefSeq" id="WP_229827755.1">
    <property type="nucleotide sequence ID" value="NZ_BNAC01000005.1"/>
</dbReference>
<keyword evidence="1" id="KW-1133">Transmembrane helix</keyword>
<keyword evidence="1" id="KW-0472">Membrane</keyword>
<evidence type="ECO:0000313" key="3">
    <source>
        <dbReference type="EMBL" id="SFD58902.1"/>
    </source>
</evidence>
<accession>A0A1I1TJV8</accession>